<proteinExistence type="predicted"/>
<sequence length="165" mass="17761">MDLPDIPPFRKKVLSPRCHGSAAPLSTMAPPPHHYDDVLSGVPPATSGLVPTMNFPHEAPPTLPDVPHAKLDLVQSESLPDSATSPKDSFIAFEHLSPSAKSTSAFTLAGSPFAHTTPAQIMDNAPSAIISKESMLHLQELIQQTRPLTQPSSFKSMLIWRVISI</sequence>
<feature type="region of interest" description="Disordered" evidence="1">
    <location>
        <begin position="1"/>
        <end position="37"/>
    </location>
</feature>
<dbReference type="AlphaFoldDB" id="A0A816MTX7"/>
<reference evidence="2" key="1">
    <citation type="submission" date="2021-01" db="EMBL/GenBank/DDBJ databases">
        <authorList>
            <consortium name="Genoscope - CEA"/>
            <person name="William W."/>
        </authorList>
    </citation>
    <scope>NUCLEOTIDE SEQUENCE</scope>
</reference>
<protein>
    <submittedName>
        <fullName evidence="2">(rape) hypothetical protein</fullName>
    </submittedName>
</protein>
<accession>A0A816MTX7</accession>
<dbReference type="Proteomes" id="UP001295469">
    <property type="component" value="Chromosome C07"/>
</dbReference>
<dbReference type="EMBL" id="HG994371">
    <property type="protein sequence ID" value="CAF2018007.1"/>
    <property type="molecule type" value="Genomic_DNA"/>
</dbReference>
<evidence type="ECO:0000313" key="2">
    <source>
        <dbReference type="EMBL" id="CAF2018007.1"/>
    </source>
</evidence>
<organism evidence="2">
    <name type="scientific">Brassica napus</name>
    <name type="common">Rape</name>
    <dbReference type="NCBI Taxonomy" id="3708"/>
    <lineage>
        <taxon>Eukaryota</taxon>
        <taxon>Viridiplantae</taxon>
        <taxon>Streptophyta</taxon>
        <taxon>Embryophyta</taxon>
        <taxon>Tracheophyta</taxon>
        <taxon>Spermatophyta</taxon>
        <taxon>Magnoliopsida</taxon>
        <taxon>eudicotyledons</taxon>
        <taxon>Gunneridae</taxon>
        <taxon>Pentapetalae</taxon>
        <taxon>rosids</taxon>
        <taxon>malvids</taxon>
        <taxon>Brassicales</taxon>
        <taxon>Brassicaceae</taxon>
        <taxon>Brassiceae</taxon>
        <taxon>Brassica</taxon>
    </lineage>
</organism>
<name>A0A816MTX7_BRANA</name>
<gene>
    <name evidence="2" type="ORF">DARMORV10_C07P45070.1</name>
</gene>
<evidence type="ECO:0000256" key="1">
    <source>
        <dbReference type="SAM" id="MobiDB-lite"/>
    </source>
</evidence>